<organism evidence="2 3">
    <name type="scientific">Staphylococcus lugdunensis</name>
    <dbReference type="NCBI Taxonomy" id="28035"/>
    <lineage>
        <taxon>Bacteria</taxon>
        <taxon>Bacillati</taxon>
        <taxon>Bacillota</taxon>
        <taxon>Bacilli</taxon>
        <taxon>Bacillales</taxon>
        <taxon>Staphylococcaceae</taxon>
        <taxon>Staphylococcus</taxon>
    </lineage>
</organism>
<evidence type="ECO:0000313" key="3">
    <source>
        <dbReference type="Proteomes" id="UP000293637"/>
    </source>
</evidence>
<dbReference type="EMBL" id="CP041722">
    <property type="protein sequence ID" value="QEX38680.1"/>
    <property type="molecule type" value="Genomic_DNA"/>
</dbReference>
<reference evidence="2 3" key="1">
    <citation type="journal article" date="2019" name="Sci. Transl. Med.">
        <title>Quorum sensing between bacterial species on the skin protects against epidermal injury in atopic dermatitis.</title>
        <authorList>
            <person name="Williams M.R."/>
        </authorList>
    </citation>
    <scope>NUCLEOTIDE SEQUENCE [LARGE SCALE GENOMIC DNA]</scope>
    <source>
        <strain evidence="2 3">E7</strain>
    </source>
</reference>
<sequence length="37" mass="4527">MNKQKRVLYAHQDMLFYVSSPYSYSYTTRPLWEQHSA</sequence>
<accession>A0A4Q9W9X3</accession>
<dbReference type="Proteomes" id="UP000293637">
    <property type="component" value="Unassembled WGS sequence"/>
</dbReference>
<gene>
    <name evidence="2" type="ORF">EQ812_09355</name>
    <name evidence="1" type="ORF">FO454_07235</name>
</gene>
<dbReference type="AlphaFoldDB" id="A0A4Q9W9X3"/>
<proteinExistence type="predicted"/>
<evidence type="ECO:0000313" key="2">
    <source>
        <dbReference type="EMBL" id="TBW71676.1"/>
    </source>
</evidence>
<evidence type="ECO:0000313" key="1">
    <source>
        <dbReference type="EMBL" id="QEX38680.1"/>
    </source>
</evidence>
<name>A0A4Q9W9X3_STALU</name>
<dbReference type="Proteomes" id="UP000325462">
    <property type="component" value="Chromosome"/>
</dbReference>
<keyword evidence="4" id="KW-1185">Reference proteome</keyword>
<reference evidence="1 4" key="2">
    <citation type="submission" date="2019-07" db="EMBL/GenBank/DDBJ databases">
        <title>Comparative genome analysis of staphylococcus lugdunensis shows clonal complex-dependent diversity of the putative virulence factor, ess/type vii locus.</title>
        <authorList>
            <person name="Lebeurre J."/>
            <person name="Dahyot S."/>
            <person name="Diene S."/>
            <person name="Paulay A."/>
            <person name="Aubourg M."/>
            <person name="Argemi X."/>
            <person name="Giard J.-C."/>
            <person name="Tournier I."/>
            <person name="Francois P."/>
            <person name="Pestel-Caron M."/>
        </authorList>
    </citation>
    <scope>NUCLEOTIDE SEQUENCE [LARGE SCALE GENOMIC DNA]</scope>
    <source>
        <strain evidence="1 4">SL13</strain>
    </source>
</reference>
<evidence type="ECO:0000313" key="4">
    <source>
        <dbReference type="Proteomes" id="UP000325462"/>
    </source>
</evidence>
<protein>
    <submittedName>
        <fullName evidence="2">Uncharacterized protein</fullName>
    </submittedName>
</protein>
<dbReference type="EMBL" id="SCHB01000006">
    <property type="protein sequence ID" value="TBW71676.1"/>
    <property type="molecule type" value="Genomic_DNA"/>
</dbReference>